<organism evidence="3 4">
    <name type="scientific">Streptomyces roseus</name>
    <dbReference type="NCBI Taxonomy" id="66430"/>
    <lineage>
        <taxon>Bacteria</taxon>
        <taxon>Bacillati</taxon>
        <taxon>Actinomycetota</taxon>
        <taxon>Actinomycetes</taxon>
        <taxon>Kitasatosporales</taxon>
        <taxon>Streptomycetaceae</taxon>
        <taxon>Streptomyces</taxon>
    </lineage>
</organism>
<comment type="caution">
    <text evidence="3">The sequence shown here is derived from an EMBL/GenBank/DDBJ whole genome shotgun (WGS) entry which is preliminary data.</text>
</comment>
<dbReference type="PATRIC" id="fig|66430.4.peg.204"/>
<reference evidence="3 4" key="1">
    <citation type="submission" date="2015-06" db="EMBL/GenBank/DDBJ databases">
        <title>Recapitulation of the evolution of biosynthetic gene clusters reveals hidden chemical diversity on bacterial genomes.</title>
        <authorList>
            <person name="Cruz-Morales P."/>
            <person name="Martinez-Guerrero C."/>
            <person name="Morales-Escalante M.A."/>
            <person name="Yanez-Guerra L.A."/>
            <person name="Kopp J.F."/>
            <person name="Feldmann J."/>
            <person name="Ramos-Aboites H.E."/>
            <person name="Barona-Gomez F."/>
        </authorList>
    </citation>
    <scope>NUCLEOTIDE SEQUENCE [LARGE SCALE GENOMIC DNA]</scope>
    <source>
        <strain evidence="3 4">ATCC 31245</strain>
    </source>
</reference>
<evidence type="ECO:0000256" key="1">
    <source>
        <dbReference type="SAM" id="MobiDB-lite"/>
    </source>
</evidence>
<evidence type="ECO:0008006" key="5">
    <source>
        <dbReference type="Google" id="ProtNLM"/>
    </source>
</evidence>
<accession>A0A0J7AE00</accession>
<feature type="compositionally biased region" description="Basic and acidic residues" evidence="1">
    <location>
        <begin position="163"/>
        <end position="172"/>
    </location>
</feature>
<name>A0A0J7AE00_9ACTN</name>
<proteinExistence type="predicted"/>
<dbReference type="STRING" id="66430.ACS04_23645"/>
<dbReference type="AlphaFoldDB" id="A0A0J7AE00"/>
<protein>
    <recommendedName>
        <fullName evidence="5">Prealbumin-like fold domain-containing protein</fullName>
    </recommendedName>
</protein>
<sequence length="191" mass="19448">MFTPLMACSLALGATATGWAATPRTAPAAAPAAAACFVELKAGDATKAIVSGEGFDKAKGKVFLDQTDGGGGGTATVGDDGKFTSGEVPAGKYKVFQNSGATATCLGGQEAQDAINQQLITKERQRGAKEGFTDGKALAQAGTCNAEPKPPANQNLQGLVPDSEGKKQAKEAHDQAYNSAFDAAIKRYCTD</sequence>
<gene>
    <name evidence="3" type="ORF">ACS04_23645</name>
</gene>
<dbReference type="Proteomes" id="UP000035932">
    <property type="component" value="Unassembled WGS sequence"/>
</dbReference>
<evidence type="ECO:0000256" key="2">
    <source>
        <dbReference type="SAM" id="SignalP"/>
    </source>
</evidence>
<dbReference type="EMBL" id="LFML01000101">
    <property type="protein sequence ID" value="KMO95441.1"/>
    <property type="molecule type" value="Genomic_DNA"/>
</dbReference>
<evidence type="ECO:0000313" key="4">
    <source>
        <dbReference type="Proteomes" id="UP000035932"/>
    </source>
</evidence>
<feature type="region of interest" description="Disordered" evidence="1">
    <location>
        <begin position="143"/>
        <end position="172"/>
    </location>
</feature>
<feature type="signal peptide" evidence="2">
    <location>
        <begin position="1"/>
        <end position="20"/>
    </location>
</feature>
<evidence type="ECO:0000313" key="3">
    <source>
        <dbReference type="EMBL" id="KMO95441.1"/>
    </source>
</evidence>
<keyword evidence="2" id="KW-0732">Signal</keyword>
<feature type="chain" id="PRO_5038792019" description="Prealbumin-like fold domain-containing protein" evidence="2">
    <location>
        <begin position="21"/>
        <end position="191"/>
    </location>
</feature>
<keyword evidence="4" id="KW-1185">Reference proteome</keyword>